<comment type="caution">
    <text evidence="1">The sequence shown here is derived from an EMBL/GenBank/DDBJ whole genome shotgun (WGS) entry which is preliminary data.</text>
</comment>
<proteinExistence type="predicted"/>
<reference evidence="1 2" key="1">
    <citation type="submission" date="2015-07" db="EMBL/GenBank/DDBJ databases">
        <title>Whole genome sequencing of Bosea vaviloviae isolated from cave pool.</title>
        <authorList>
            <person name="Tan N.E.H."/>
            <person name="Lee Y.P."/>
            <person name="Gan H.M."/>
            <person name="Barton H."/>
            <person name="Savka M.A."/>
        </authorList>
    </citation>
    <scope>NUCLEOTIDE SEQUENCE [LARGE SCALE GENOMIC DNA]</scope>
    <source>
        <strain evidence="1 2">SD260</strain>
    </source>
</reference>
<keyword evidence="2" id="KW-1185">Reference proteome</keyword>
<sequence>MRSLGNPTIDKNAASGDRLRVAAHLHEIEGNPLDQEQIEMFEMFEREGWSDDRILAHLRARAAATRGAQAAE</sequence>
<name>A0A0N1F696_9HYPH</name>
<organism evidence="1 2">
    <name type="scientific">Bosea vaviloviae</name>
    <dbReference type="NCBI Taxonomy" id="1526658"/>
    <lineage>
        <taxon>Bacteria</taxon>
        <taxon>Pseudomonadati</taxon>
        <taxon>Pseudomonadota</taxon>
        <taxon>Alphaproteobacteria</taxon>
        <taxon>Hyphomicrobiales</taxon>
        <taxon>Boseaceae</taxon>
        <taxon>Bosea</taxon>
    </lineage>
</organism>
<gene>
    <name evidence="1" type="ORF">AE618_01975</name>
</gene>
<dbReference type="Proteomes" id="UP000037822">
    <property type="component" value="Unassembled WGS sequence"/>
</dbReference>
<accession>A0A0N1F696</accession>
<dbReference type="AlphaFoldDB" id="A0A0N1F696"/>
<dbReference type="PATRIC" id="fig|1526658.3.peg.1859"/>
<dbReference type="OrthoDB" id="8163960at2"/>
<dbReference type="EMBL" id="LGSZ01000010">
    <property type="protein sequence ID" value="KPH82850.1"/>
    <property type="molecule type" value="Genomic_DNA"/>
</dbReference>
<evidence type="ECO:0000313" key="1">
    <source>
        <dbReference type="EMBL" id="KPH82850.1"/>
    </source>
</evidence>
<protein>
    <recommendedName>
        <fullName evidence="3">Antitoxin VbhA domain-containing protein</fullName>
    </recommendedName>
</protein>
<evidence type="ECO:0008006" key="3">
    <source>
        <dbReference type="Google" id="ProtNLM"/>
    </source>
</evidence>
<evidence type="ECO:0000313" key="2">
    <source>
        <dbReference type="Proteomes" id="UP000037822"/>
    </source>
</evidence>
<dbReference type="RefSeq" id="WP_054207375.1">
    <property type="nucleotide sequence ID" value="NZ_LGSZ01000010.1"/>
</dbReference>